<dbReference type="InterPro" id="IPR026841">
    <property type="entry name" value="Aur1/Ipt1"/>
</dbReference>
<dbReference type="AlphaFoldDB" id="A0A9P9L3A8"/>
<feature type="domain" description="Phosphatidic acid phosphatase type 2/haloperoxidase" evidence="7">
    <location>
        <begin position="403"/>
        <end position="540"/>
    </location>
</feature>
<feature type="transmembrane region" description="Helical" evidence="6">
    <location>
        <begin position="405"/>
        <end position="424"/>
    </location>
</feature>
<keyword evidence="3 6" id="KW-1133">Transmembrane helix</keyword>
<sequence length="649" mass="72236">MIVPDGHIQFPAFAAGEKRAFWSRRLAHTRLGRGASPDWLPGQPQSVREGSRRRKTGLGAGPSAISSPPWSPIDRGPAGACWLDGTRGPCSFDSDPAASGVRCLHECPSAKRKKKSCCCCGPLCCEANSSSAHWTRPCRFVPSVGARFLGIHIGTPTTSYEILPRPNPPALQQSLSPIRPRRYPLDQHHQPTVTMNDFPTLSGKPKLQLLWPDHLNLPFMNTAVPQRYRIGRRRTKSKSGPGNEEITGLKTSFNAWDGVRDFQKHKWATSDLQYVFLVLLALFCLWIAPPAPGVKLLAVVGGVWLVLMPATRQFFLPSSMIWIWLLYFFCSRFIPYEVRPHIWVRVLPALENVLYGANLSSILSAHQHPVLDILAWVPYGLCHFGAPAVCALILWIFGAPGTTPVFARTFGWMSILGVTIQLVFPCTPPWYENEHGLEPAAYGMPGSPAGLARIDAIFGIDLYTTNFSSAPVPFGAFPSLHAANAVLEALFMTHCFPQFRTYFILYAGWVWWATMYLSHHYAIDLVCGGLIAASFFYVAKARWLPRHQEDKITRWEYEYVEYGDRNTITDEEYGEYFGLGLLGRPRADSSDGWTVASASSYSSSSGTLSPTLSEEALPHMLMDLDENGHSWEGQNRPRDVELSEVVVGR</sequence>
<evidence type="ECO:0000256" key="4">
    <source>
        <dbReference type="ARBA" id="ARBA00023136"/>
    </source>
</evidence>
<feature type="transmembrane region" description="Helical" evidence="6">
    <location>
        <begin position="274"/>
        <end position="307"/>
    </location>
</feature>
<dbReference type="InterPro" id="IPR000326">
    <property type="entry name" value="PAP2/HPO"/>
</dbReference>
<keyword evidence="9" id="KW-1185">Reference proteome</keyword>
<evidence type="ECO:0000256" key="2">
    <source>
        <dbReference type="ARBA" id="ARBA00022692"/>
    </source>
</evidence>
<dbReference type="SUPFAM" id="SSF48317">
    <property type="entry name" value="Acid phosphatase/Vanadium-dependent haloperoxidase"/>
    <property type="match status" value="1"/>
</dbReference>
<dbReference type="GO" id="GO:0016020">
    <property type="term" value="C:membrane"/>
    <property type="evidence" value="ECO:0007669"/>
    <property type="project" value="UniProtKB-SubCell"/>
</dbReference>
<evidence type="ECO:0000256" key="6">
    <source>
        <dbReference type="SAM" id="Phobius"/>
    </source>
</evidence>
<feature type="transmembrane region" description="Helical" evidence="6">
    <location>
        <begin position="521"/>
        <end position="539"/>
    </location>
</feature>
<dbReference type="InterPro" id="IPR052185">
    <property type="entry name" value="IPC_Synthase-Related"/>
</dbReference>
<dbReference type="GO" id="GO:0006676">
    <property type="term" value="P:mannosyl diphosphorylinositol ceramide metabolic process"/>
    <property type="evidence" value="ECO:0007669"/>
    <property type="project" value="TreeGrafter"/>
</dbReference>
<dbReference type="GO" id="GO:0030148">
    <property type="term" value="P:sphingolipid biosynthetic process"/>
    <property type="evidence" value="ECO:0007669"/>
    <property type="project" value="TreeGrafter"/>
</dbReference>
<proteinExistence type="predicted"/>
<evidence type="ECO:0000259" key="7">
    <source>
        <dbReference type="SMART" id="SM00014"/>
    </source>
</evidence>
<dbReference type="InterPro" id="IPR036938">
    <property type="entry name" value="PAP2/HPO_sf"/>
</dbReference>
<evidence type="ECO:0000256" key="3">
    <source>
        <dbReference type="ARBA" id="ARBA00022989"/>
    </source>
</evidence>
<dbReference type="OrthoDB" id="5784at2759"/>
<dbReference type="FunFam" id="1.20.144.10:FF:000015">
    <property type="entry name" value="Aureobasidin resistance protein Aur1"/>
    <property type="match status" value="1"/>
</dbReference>
<evidence type="ECO:0000313" key="8">
    <source>
        <dbReference type="EMBL" id="KAH7273900.1"/>
    </source>
</evidence>
<organism evidence="8 9">
    <name type="scientific">Fusarium solani</name>
    <name type="common">Filamentous fungus</name>
    <dbReference type="NCBI Taxonomy" id="169388"/>
    <lineage>
        <taxon>Eukaryota</taxon>
        <taxon>Fungi</taxon>
        <taxon>Dikarya</taxon>
        <taxon>Ascomycota</taxon>
        <taxon>Pezizomycotina</taxon>
        <taxon>Sordariomycetes</taxon>
        <taxon>Hypocreomycetidae</taxon>
        <taxon>Hypocreales</taxon>
        <taxon>Nectriaceae</taxon>
        <taxon>Fusarium</taxon>
        <taxon>Fusarium solani species complex</taxon>
    </lineage>
</organism>
<gene>
    <name evidence="8" type="ORF">B0J15DRAFT_458975</name>
</gene>
<keyword evidence="4 6" id="KW-0472">Membrane</keyword>
<feature type="transmembrane region" description="Helical" evidence="6">
    <location>
        <begin position="376"/>
        <end position="398"/>
    </location>
</feature>
<comment type="subcellular location">
    <subcellularLocation>
        <location evidence="1">Membrane</location>
        <topology evidence="1">Multi-pass membrane protein</topology>
    </subcellularLocation>
</comment>
<reference evidence="8" key="1">
    <citation type="journal article" date="2021" name="Nat. Commun.">
        <title>Genetic determinants of endophytism in the Arabidopsis root mycobiome.</title>
        <authorList>
            <person name="Mesny F."/>
            <person name="Miyauchi S."/>
            <person name="Thiergart T."/>
            <person name="Pickel B."/>
            <person name="Atanasova L."/>
            <person name="Karlsson M."/>
            <person name="Huettel B."/>
            <person name="Barry K.W."/>
            <person name="Haridas S."/>
            <person name="Chen C."/>
            <person name="Bauer D."/>
            <person name="Andreopoulos W."/>
            <person name="Pangilinan J."/>
            <person name="LaButti K."/>
            <person name="Riley R."/>
            <person name="Lipzen A."/>
            <person name="Clum A."/>
            <person name="Drula E."/>
            <person name="Henrissat B."/>
            <person name="Kohler A."/>
            <person name="Grigoriev I.V."/>
            <person name="Martin F.M."/>
            <person name="Hacquard S."/>
        </authorList>
    </citation>
    <scope>NUCLEOTIDE SEQUENCE</scope>
    <source>
        <strain evidence="8">FSSC 5 MPI-SDFR-AT-0091</strain>
    </source>
</reference>
<dbReference type="SMART" id="SM00014">
    <property type="entry name" value="acidPPc"/>
    <property type="match status" value="1"/>
</dbReference>
<dbReference type="Proteomes" id="UP000736672">
    <property type="component" value="Unassembled WGS sequence"/>
</dbReference>
<accession>A0A9P9L3A8</accession>
<dbReference type="CDD" id="cd03386">
    <property type="entry name" value="PAP2_Aur1_like"/>
    <property type="match status" value="1"/>
</dbReference>
<evidence type="ECO:0000256" key="1">
    <source>
        <dbReference type="ARBA" id="ARBA00004141"/>
    </source>
</evidence>
<comment type="caution">
    <text evidence="8">The sequence shown here is derived from an EMBL/GenBank/DDBJ whole genome shotgun (WGS) entry which is preliminary data.</text>
</comment>
<dbReference type="Pfam" id="PF14378">
    <property type="entry name" value="PAP2_3"/>
    <property type="match status" value="1"/>
</dbReference>
<keyword evidence="2 6" id="KW-0812">Transmembrane</keyword>
<dbReference type="EMBL" id="JAGTJS010000002">
    <property type="protein sequence ID" value="KAH7273900.1"/>
    <property type="molecule type" value="Genomic_DNA"/>
</dbReference>
<dbReference type="GO" id="GO:0070916">
    <property type="term" value="C:inositol phosphoceramide synthase complex"/>
    <property type="evidence" value="ECO:0007669"/>
    <property type="project" value="TreeGrafter"/>
</dbReference>
<evidence type="ECO:0000313" key="9">
    <source>
        <dbReference type="Proteomes" id="UP000736672"/>
    </source>
</evidence>
<dbReference type="PANTHER" id="PTHR31310:SF11">
    <property type="entry name" value="INOSITOL PHOSPHORYLCERAMIDE SYNTHASE CATALYTIC SUBUNIT AUR1"/>
    <property type="match status" value="1"/>
</dbReference>
<evidence type="ECO:0000256" key="5">
    <source>
        <dbReference type="SAM" id="MobiDB-lite"/>
    </source>
</evidence>
<dbReference type="PANTHER" id="PTHR31310">
    <property type="match status" value="1"/>
</dbReference>
<dbReference type="Gene3D" id="1.20.144.10">
    <property type="entry name" value="Phosphatidic acid phosphatase type 2/haloperoxidase"/>
    <property type="match status" value="1"/>
</dbReference>
<feature type="transmembrane region" description="Helical" evidence="6">
    <location>
        <begin position="313"/>
        <end position="330"/>
    </location>
</feature>
<feature type="region of interest" description="Disordered" evidence="5">
    <location>
        <begin position="33"/>
        <end position="71"/>
    </location>
</feature>
<protein>
    <recommendedName>
        <fullName evidence="7">Phosphatidic acid phosphatase type 2/haloperoxidase domain-containing protein</fullName>
    </recommendedName>
</protein>
<name>A0A9P9L3A8_FUSSL</name>